<evidence type="ECO:0000256" key="1">
    <source>
        <dbReference type="ARBA" id="ARBA00006484"/>
    </source>
</evidence>
<sequence>MATNMFSLEGKTALVTGGATGIGQALAAALAEAGANVAVTVHASPAEHTAALVAATGRKFHAVRCELADADPQAVLADVAGALGQVDILVNNAGIIRRDEAASYSDEDWQAVLDVNLNAVWRLSRAAGAQMLTRGGGKIINIASLLSFQGGIRVPAYTASKHAVVGLTKALANEWSARGVNVNCIAPGYIATANTAALRADETRNRQILERIPAGRWGEAADLAGAAVFLASPAAAYVHGHVLAVDGGWLAR</sequence>
<evidence type="ECO:0000256" key="2">
    <source>
        <dbReference type="ARBA" id="ARBA00023002"/>
    </source>
</evidence>
<protein>
    <submittedName>
        <fullName evidence="3">2-deoxy-D-gluconate 3-dehydrogenase</fullName>
    </submittedName>
</protein>
<evidence type="ECO:0000313" key="4">
    <source>
        <dbReference type="Proteomes" id="UP000199391"/>
    </source>
</evidence>
<dbReference type="RefSeq" id="WP_218164990.1">
    <property type="nucleotide sequence ID" value="NZ_FPBO01000063.1"/>
</dbReference>
<reference evidence="4" key="1">
    <citation type="submission" date="2016-10" db="EMBL/GenBank/DDBJ databases">
        <authorList>
            <person name="Varghese N."/>
            <person name="Submissions S."/>
        </authorList>
    </citation>
    <scope>NUCLEOTIDE SEQUENCE [LARGE SCALE GENOMIC DNA]</scope>
    <source>
        <strain evidence="4">CGMCC 1.11014</strain>
    </source>
</reference>
<proteinExistence type="inferred from homology"/>
<dbReference type="Proteomes" id="UP000199391">
    <property type="component" value="Unassembled WGS sequence"/>
</dbReference>
<dbReference type="SUPFAM" id="SSF51735">
    <property type="entry name" value="NAD(P)-binding Rossmann-fold domains"/>
    <property type="match status" value="1"/>
</dbReference>
<name>A0A1I7M5Z0_9BURK</name>
<keyword evidence="2" id="KW-0560">Oxidoreductase</keyword>
<dbReference type="InterPro" id="IPR011286">
    <property type="entry name" value="2-deoxy-D-gluc_3_DH"/>
</dbReference>
<dbReference type="PANTHER" id="PTHR42760">
    <property type="entry name" value="SHORT-CHAIN DEHYDROGENASES/REDUCTASES FAMILY MEMBER"/>
    <property type="match status" value="1"/>
</dbReference>
<dbReference type="PANTHER" id="PTHR42760:SF5">
    <property type="entry name" value="2-DEHYDRO-3-DEOXY-D-GLUCONATE 5-DEHYDROGENASE"/>
    <property type="match status" value="1"/>
</dbReference>
<dbReference type="InterPro" id="IPR020904">
    <property type="entry name" value="Sc_DH/Rdtase_CS"/>
</dbReference>
<organism evidence="3 4">
    <name type="scientific">Pseudoduganella namucuonensis</name>
    <dbReference type="NCBI Taxonomy" id="1035707"/>
    <lineage>
        <taxon>Bacteria</taxon>
        <taxon>Pseudomonadati</taxon>
        <taxon>Pseudomonadota</taxon>
        <taxon>Betaproteobacteria</taxon>
        <taxon>Burkholderiales</taxon>
        <taxon>Oxalobacteraceae</taxon>
        <taxon>Telluria group</taxon>
        <taxon>Pseudoduganella</taxon>
    </lineage>
</organism>
<dbReference type="InterPro" id="IPR002347">
    <property type="entry name" value="SDR_fam"/>
</dbReference>
<dbReference type="PRINTS" id="PR00080">
    <property type="entry name" value="SDRFAMILY"/>
</dbReference>
<dbReference type="NCBIfam" id="TIGR01832">
    <property type="entry name" value="kduD"/>
    <property type="match status" value="1"/>
</dbReference>
<keyword evidence="4" id="KW-1185">Reference proteome</keyword>
<accession>A0A1I7M5Z0</accession>
<dbReference type="GO" id="GO:0051287">
    <property type="term" value="F:NAD binding"/>
    <property type="evidence" value="ECO:0007669"/>
    <property type="project" value="InterPro"/>
</dbReference>
<dbReference type="STRING" id="1035707.SAMN05216552_106311"/>
<dbReference type="Pfam" id="PF13561">
    <property type="entry name" value="adh_short_C2"/>
    <property type="match status" value="1"/>
</dbReference>
<dbReference type="InterPro" id="IPR036291">
    <property type="entry name" value="NAD(P)-bd_dom_sf"/>
</dbReference>
<evidence type="ECO:0000313" key="3">
    <source>
        <dbReference type="EMBL" id="SFV17371.1"/>
    </source>
</evidence>
<dbReference type="PROSITE" id="PS00061">
    <property type="entry name" value="ADH_SHORT"/>
    <property type="match status" value="1"/>
</dbReference>
<dbReference type="AlphaFoldDB" id="A0A1I7M5Z0"/>
<dbReference type="FunFam" id="3.40.50.720:FF:000084">
    <property type="entry name" value="Short-chain dehydrogenase reductase"/>
    <property type="match status" value="1"/>
</dbReference>
<dbReference type="GO" id="GO:0008678">
    <property type="term" value="F:2-deoxy-D-gluconate 3-dehydrogenase activity"/>
    <property type="evidence" value="ECO:0007669"/>
    <property type="project" value="InterPro"/>
</dbReference>
<comment type="similarity">
    <text evidence="1">Belongs to the short-chain dehydrogenases/reductases (SDR) family.</text>
</comment>
<gene>
    <name evidence="3" type="ORF">SAMN05216552_106311</name>
</gene>
<dbReference type="Gene3D" id="3.40.50.720">
    <property type="entry name" value="NAD(P)-binding Rossmann-like Domain"/>
    <property type="match status" value="1"/>
</dbReference>
<dbReference type="EMBL" id="FPBO01000063">
    <property type="protein sequence ID" value="SFV17371.1"/>
    <property type="molecule type" value="Genomic_DNA"/>
</dbReference>
<dbReference type="PRINTS" id="PR00081">
    <property type="entry name" value="GDHRDH"/>
</dbReference>